<reference evidence="3" key="1">
    <citation type="journal article" date="2016" name="MBio">
        <title>Strain Prioritization and Genome Mining for Enediyne Natural Products.</title>
        <authorList>
            <person name="Yan X."/>
            <person name="Ge H."/>
            <person name="Huang T."/>
            <person name="Hindra"/>
            <person name="Yang D."/>
            <person name="Teng Q."/>
            <person name="Crnovcic I."/>
            <person name="Li X."/>
            <person name="Rudolf J.D."/>
            <person name="Lohman J.R."/>
            <person name="Gansemans Y."/>
            <person name="Zhu X."/>
            <person name="Huang Y."/>
            <person name="Zhao L.X."/>
            <person name="Jiang Y."/>
            <person name="Van Nieuwerburgh F."/>
            <person name="Rader C."/>
            <person name="Duan Y."/>
            <person name="Shen B."/>
        </authorList>
    </citation>
    <scope>NUCLEOTIDE SEQUENCE</scope>
    <source>
        <strain evidence="3">DCA2648</strain>
    </source>
</reference>
<dbReference type="CDD" id="cd05121">
    <property type="entry name" value="ABC1_ADCK3-like"/>
    <property type="match status" value="1"/>
</dbReference>
<dbReference type="InterPro" id="IPR000719">
    <property type="entry name" value="Prot_kinase_dom"/>
</dbReference>
<dbReference type="GO" id="GO:0005524">
    <property type="term" value="F:ATP binding"/>
    <property type="evidence" value="ECO:0007669"/>
    <property type="project" value="InterPro"/>
</dbReference>
<proteinExistence type="predicted"/>
<feature type="region of interest" description="Disordered" evidence="1">
    <location>
        <begin position="46"/>
        <end position="67"/>
    </location>
</feature>
<dbReference type="InterPro" id="IPR011009">
    <property type="entry name" value="Kinase-like_dom_sf"/>
</dbReference>
<evidence type="ECO:0000256" key="1">
    <source>
        <dbReference type="SAM" id="MobiDB-lite"/>
    </source>
</evidence>
<gene>
    <name evidence="3" type="primary">ucmR3</name>
</gene>
<dbReference type="GO" id="GO:0004672">
    <property type="term" value="F:protein kinase activity"/>
    <property type="evidence" value="ECO:0007669"/>
    <property type="project" value="InterPro"/>
</dbReference>
<dbReference type="InterPro" id="IPR052402">
    <property type="entry name" value="ADCK_kinase"/>
</dbReference>
<organism evidence="3">
    <name type="scientific">Streptomyces uncialis</name>
    <dbReference type="NCBI Taxonomy" id="1048205"/>
    <lineage>
        <taxon>Bacteria</taxon>
        <taxon>Bacillati</taxon>
        <taxon>Actinomycetota</taxon>
        <taxon>Actinomycetes</taxon>
        <taxon>Kitasatosporales</taxon>
        <taxon>Streptomycetaceae</taxon>
        <taxon>Streptomyces</taxon>
    </lineage>
</organism>
<feature type="region of interest" description="Disordered" evidence="1">
    <location>
        <begin position="1"/>
        <end position="26"/>
    </location>
</feature>
<evidence type="ECO:0000259" key="2">
    <source>
        <dbReference type="PROSITE" id="PS50011"/>
    </source>
</evidence>
<dbReference type="PANTHER" id="PTHR45890">
    <property type="entry name" value="AARF DOMAIN CONTAINING KINASE 2 (PREDICTED)"/>
    <property type="match status" value="1"/>
</dbReference>
<feature type="domain" description="Protein kinase" evidence="2">
    <location>
        <begin position="128"/>
        <end position="436"/>
    </location>
</feature>
<dbReference type="SUPFAM" id="SSF56112">
    <property type="entry name" value="Protein kinase-like (PK-like)"/>
    <property type="match status" value="1"/>
</dbReference>
<evidence type="ECO:0000313" key="3">
    <source>
        <dbReference type="EMBL" id="AMK92557.1"/>
    </source>
</evidence>
<protein>
    <recommendedName>
        <fullName evidence="2">Protein kinase domain-containing protein</fullName>
    </recommendedName>
</protein>
<dbReference type="EMBL" id="KT762610">
    <property type="protein sequence ID" value="AMK92557.1"/>
    <property type="molecule type" value="Genomic_DNA"/>
</dbReference>
<accession>A0A140E9I8</accession>
<sequence length="436" mass="46834">MAVHTPSGAQADAAPPGPSPVGWPRRSGRLLSLTAVAARHLAAGAADRLARPGRRGRPPERLPRLLGDLGPTYVKGAQLLSTRADLLSPAVCDALGRLHDRVPGMSAAQLDRALSEAYPDGSAWPFRTFDRTAVAGGSIACVYRAALLDGTDVAVKLLRPGVRRAMETDFALLASGARLAERLPPLRGVPARRVVRQLGDALLRQVDLAREADSLALLRANLADLPFVRVPAPFPAAAGPGALVMEYVERLERFAPGDFGKEERRQIVRNVLRCVYRMLFIDGLVHCDMHPGNLYLGPDGSVVLLDAGFVVRLEPRVRLLFARFFMNLSLGRAAEAAESVLRSAEHVPAGCDLDAFRAEIGALVEESAGRTAGQFRLAPFATRLFDIQRRSGVAAAPEFVFPLMSLLVLEGMINDFDVDVDFQGEAIPTLLAALNG</sequence>
<dbReference type="RefSeq" id="WP_079184726.1">
    <property type="nucleotide sequence ID" value="NZ_JBITHB010000002.1"/>
</dbReference>
<dbReference type="Gene3D" id="1.10.510.10">
    <property type="entry name" value="Transferase(Phosphotransferase) domain 1"/>
    <property type="match status" value="1"/>
</dbReference>
<name>A0A140E9I8_9ACTN</name>
<dbReference type="PANTHER" id="PTHR45890:SF1">
    <property type="entry name" value="AARF DOMAIN CONTAINING KINASE 2"/>
    <property type="match status" value="1"/>
</dbReference>
<dbReference type="InterPro" id="IPR004147">
    <property type="entry name" value="ABC1_dom"/>
</dbReference>
<dbReference type="PROSITE" id="PS50011">
    <property type="entry name" value="PROTEIN_KINASE_DOM"/>
    <property type="match status" value="1"/>
</dbReference>
<dbReference type="Pfam" id="PF03109">
    <property type="entry name" value="ABC1"/>
    <property type="match status" value="1"/>
</dbReference>
<dbReference type="AlphaFoldDB" id="A0A140E9I8"/>